<sequence length="90" mass="10175">MLEPINYTQTRDNLGKILDEVVENGKVYAISRRGEQQAVLMSVEDYSSLMTTLHLLRSRKNASRLFDALEASENNPTKKASSLLSENLLF</sequence>
<keyword evidence="4" id="KW-1185">Reference proteome</keyword>
<name>K9Z0J2_DACS8</name>
<dbReference type="RefSeq" id="WP_015230877.1">
    <property type="nucleotide sequence ID" value="NC_019780.1"/>
</dbReference>
<accession>K9Z0J2</accession>
<comment type="function">
    <text evidence="2">Antitoxin component of a type II toxin-antitoxin (TA) system.</text>
</comment>
<evidence type="ECO:0000313" key="4">
    <source>
        <dbReference type="Proteomes" id="UP000010482"/>
    </source>
</evidence>
<dbReference type="Proteomes" id="UP000010482">
    <property type="component" value="Chromosome"/>
</dbReference>
<dbReference type="InterPro" id="IPR006442">
    <property type="entry name" value="Antitoxin_Phd/YefM"/>
</dbReference>
<dbReference type="HOGENOM" id="CLU_155837_3_0_3"/>
<dbReference type="EMBL" id="CP003944">
    <property type="protein sequence ID" value="AFZ51903.1"/>
    <property type="molecule type" value="Genomic_DNA"/>
</dbReference>
<evidence type="ECO:0000313" key="3">
    <source>
        <dbReference type="EMBL" id="AFZ51903.1"/>
    </source>
</evidence>
<dbReference type="SUPFAM" id="SSF143120">
    <property type="entry name" value="YefM-like"/>
    <property type="match status" value="1"/>
</dbReference>
<gene>
    <name evidence="3" type="ORF">Dacsa_3405</name>
</gene>
<reference evidence="3" key="1">
    <citation type="submission" date="2012-04" db="EMBL/GenBank/DDBJ databases">
        <title>Finished genome of Dactylococcopsis salina PCC 8305.</title>
        <authorList>
            <consortium name="US DOE Joint Genome Institute"/>
            <person name="Gugger M."/>
            <person name="Coursin T."/>
            <person name="Rippka R."/>
            <person name="Tandeau De Marsac N."/>
            <person name="Huntemann M."/>
            <person name="Wei C.-L."/>
            <person name="Han J."/>
            <person name="Detter J.C."/>
            <person name="Han C."/>
            <person name="Tapia R."/>
            <person name="Daligault H."/>
            <person name="Chen A."/>
            <person name="Krypides N."/>
            <person name="Mavromatis K."/>
            <person name="Markowitz V."/>
            <person name="Szeto E."/>
            <person name="Ivanova N."/>
            <person name="Ovchinnikova G."/>
            <person name="Pagani I."/>
            <person name="Pati A."/>
            <person name="Goodwin L."/>
            <person name="Peters L."/>
            <person name="Pitluck S."/>
            <person name="Woyke T."/>
            <person name="Kerfeld C."/>
        </authorList>
    </citation>
    <scope>NUCLEOTIDE SEQUENCE [LARGE SCALE GENOMIC DNA]</scope>
    <source>
        <strain evidence="3">PCC 8305</strain>
    </source>
</reference>
<proteinExistence type="inferred from homology"/>
<dbReference type="KEGG" id="dsl:Dacsa_3405"/>
<dbReference type="PANTHER" id="PTHR33713:SF6">
    <property type="entry name" value="ANTITOXIN YEFM"/>
    <property type="match status" value="1"/>
</dbReference>
<evidence type="ECO:0000256" key="2">
    <source>
        <dbReference type="RuleBase" id="RU362080"/>
    </source>
</evidence>
<organism evidence="3 4">
    <name type="scientific">Dactylococcopsis salina (strain PCC 8305)</name>
    <name type="common">Myxobactron salinum</name>
    <dbReference type="NCBI Taxonomy" id="13035"/>
    <lineage>
        <taxon>Bacteria</taxon>
        <taxon>Bacillati</taxon>
        <taxon>Cyanobacteriota</taxon>
        <taxon>Cyanophyceae</taxon>
        <taxon>Nodosilineales</taxon>
        <taxon>Cymatolegaceae</taxon>
        <taxon>Dactylococcopsis</taxon>
    </lineage>
</organism>
<dbReference type="PANTHER" id="PTHR33713">
    <property type="entry name" value="ANTITOXIN YAFN-RELATED"/>
    <property type="match status" value="1"/>
</dbReference>
<dbReference type="InterPro" id="IPR051405">
    <property type="entry name" value="phD/YefM_antitoxin"/>
</dbReference>
<dbReference type="Pfam" id="PF02604">
    <property type="entry name" value="PhdYeFM_antitox"/>
    <property type="match status" value="1"/>
</dbReference>
<dbReference type="eggNOG" id="COG2161">
    <property type="taxonomic scope" value="Bacteria"/>
</dbReference>
<evidence type="ECO:0000256" key="1">
    <source>
        <dbReference type="ARBA" id="ARBA00009981"/>
    </source>
</evidence>
<dbReference type="Gene3D" id="3.40.1620.10">
    <property type="entry name" value="YefM-like domain"/>
    <property type="match status" value="1"/>
</dbReference>
<protein>
    <recommendedName>
        <fullName evidence="2">Antitoxin</fullName>
    </recommendedName>
</protein>
<dbReference type="NCBIfam" id="TIGR01552">
    <property type="entry name" value="phd_fam"/>
    <property type="match status" value="1"/>
</dbReference>
<comment type="similarity">
    <text evidence="1 2">Belongs to the phD/YefM antitoxin family.</text>
</comment>
<dbReference type="AlphaFoldDB" id="K9Z0J2"/>
<dbReference type="Gene3D" id="1.10.1220.170">
    <property type="match status" value="1"/>
</dbReference>
<dbReference type="InterPro" id="IPR036165">
    <property type="entry name" value="YefM-like_sf"/>
</dbReference>
<dbReference type="OrthoDB" id="2321886at2"/>